<name>A0A1Q9CJ76_SYMMI</name>
<protein>
    <submittedName>
        <fullName evidence="15">Synaptic vesicle 2-related protein</fullName>
    </submittedName>
</protein>
<dbReference type="InterPro" id="IPR005829">
    <property type="entry name" value="Sugar_transporter_CS"/>
</dbReference>
<evidence type="ECO:0000256" key="1">
    <source>
        <dbReference type="ARBA" id="ARBA00004141"/>
    </source>
</evidence>
<dbReference type="PROSITE" id="PS50850">
    <property type="entry name" value="MFS"/>
    <property type="match status" value="1"/>
</dbReference>
<evidence type="ECO:0000313" key="15">
    <source>
        <dbReference type="EMBL" id="OLP82954.1"/>
    </source>
</evidence>
<keyword evidence="4 10" id="KW-0547">Nucleotide-binding</keyword>
<dbReference type="SMART" id="SM00220">
    <property type="entry name" value="S_TKc"/>
    <property type="match status" value="1"/>
</dbReference>
<evidence type="ECO:0000259" key="13">
    <source>
        <dbReference type="PROSITE" id="PS50222"/>
    </source>
</evidence>
<dbReference type="EMBL" id="LSRX01001153">
    <property type="protein sequence ID" value="OLP82954.1"/>
    <property type="molecule type" value="Genomic_DNA"/>
</dbReference>
<dbReference type="PROSITE" id="PS00107">
    <property type="entry name" value="PROTEIN_KINASE_ATP"/>
    <property type="match status" value="1"/>
</dbReference>
<keyword evidence="3 11" id="KW-0812">Transmembrane</keyword>
<dbReference type="Pfam" id="PF00069">
    <property type="entry name" value="Pkinase"/>
    <property type="match status" value="1"/>
</dbReference>
<organism evidence="15 16">
    <name type="scientific">Symbiodinium microadriaticum</name>
    <name type="common">Dinoflagellate</name>
    <name type="synonym">Zooxanthella microadriatica</name>
    <dbReference type="NCBI Taxonomy" id="2951"/>
    <lineage>
        <taxon>Eukaryota</taxon>
        <taxon>Sar</taxon>
        <taxon>Alveolata</taxon>
        <taxon>Dinophyceae</taxon>
        <taxon>Suessiales</taxon>
        <taxon>Symbiodiniaceae</taxon>
        <taxon>Symbiodinium</taxon>
    </lineage>
</organism>
<accession>A0A1Q9CJ76</accession>
<keyword evidence="6 10" id="KW-0067">ATP-binding</keyword>
<dbReference type="InterPro" id="IPR036259">
    <property type="entry name" value="MFS_trans_sf"/>
</dbReference>
<dbReference type="PANTHER" id="PTHR23511:SF34">
    <property type="entry name" value="SYNAPTIC VESICLE GLYCOPROTEIN 2"/>
    <property type="match status" value="1"/>
</dbReference>
<dbReference type="PANTHER" id="PTHR23511">
    <property type="entry name" value="SYNAPTIC VESICLE GLYCOPROTEIN 2"/>
    <property type="match status" value="1"/>
</dbReference>
<dbReference type="Pfam" id="PF00083">
    <property type="entry name" value="Sugar_tr"/>
    <property type="match status" value="1"/>
</dbReference>
<dbReference type="InterPro" id="IPR011992">
    <property type="entry name" value="EF-hand-dom_pair"/>
</dbReference>
<evidence type="ECO:0000259" key="14">
    <source>
        <dbReference type="PROSITE" id="PS50850"/>
    </source>
</evidence>
<dbReference type="GO" id="GO:0022857">
    <property type="term" value="F:transmembrane transporter activity"/>
    <property type="evidence" value="ECO:0007669"/>
    <property type="project" value="InterPro"/>
</dbReference>
<dbReference type="PROSITE" id="PS00108">
    <property type="entry name" value="PROTEIN_KINASE_ST"/>
    <property type="match status" value="1"/>
</dbReference>
<evidence type="ECO:0000313" key="16">
    <source>
        <dbReference type="Proteomes" id="UP000186817"/>
    </source>
</evidence>
<dbReference type="CDD" id="cd00051">
    <property type="entry name" value="EFh"/>
    <property type="match status" value="1"/>
</dbReference>
<dbReference type="CDD" id="cd17316">
    <property type="entry name" value="MFS_SV2_like"/>
    <property type="match status" value="1"/>
</dbReference>
<dbReference type="InterPro" id="IPR011009">
    <property type="entry name" value="Kinase-like_dom_sf"/>
</dbReference>
<dbReference type="GO" id="GO:0005509">
    <property type="term" value="F:calcium ion binding"/>
    <property type="evidence" value="ECO:0007669"/>
    <property type="project" value="InterPro"/>
</dbReference>
<feature type="transmembrane region" description="Helical" evidence="11">
    <location>
        <begin position="785"/>
        <end position="803"/>
    </location>
</feature>
<feature type="binding site" evidence="10">
    <location>
        <position position="102"/>
    </location>
    <ligand>
        <name>ATP</name>
        <dbReference type="ChEBI" id="CHEBI:30616"/>
    </ligand>
</feature>
<dbReference type="InterPro" id="IPR017441">
    <property type="entry name" value="Protein_kinase_ATP_BS"/>
</dbReference>
<dbReference type="Gene3D" id="1.20.1250.20">
    <property type="entry name" value="MFS general substrate transporter like domains"/>
    <property type="match status" value="1"/>
</dbReference>
<evidence type="ECO:0000256" key="9">
    <source>
        <dbReference type="ARBA" id="ARBA00024334"/>
    </source>
</evidence>
<evidence type="ECO:0000256" key="7">
    <source>
        <dbReference type="ARBA" id="ARBA00022989"/>
    </source>
</evidence>
<dbReference type="Proteomes" id="UP000186817">
    <property type="component" value="Unassembled WGS sequence"/>
</dbReference>
<feature type="transmembrane region" description="Helical" evidence="11">
    <location>
        <begin position="962"/>
        <end position="979"/>
    </location>
</feature>
<dbReference type="SMART" id="SM00054">
    <property type="entry name" value="EFh"/>
    <property type="match status" value="2"/>
</dbReference>
<keyword evidence="8 11" id="KW-0472">Membrane</keyword>
<evidence type="ECO:0000256" key="11">
    <source>
        <dbReference type="SAM" id="Phobius"/>
    </source>
</evidence>
<dbReference type="InterPro" id="IPR020846">
    <property type="entry name" value="MFS_dom"/>
</dbReference>
<dbReference type="SUPFAM" id="SSF47473">
    <property type="entry name" value="EF-hand"/>
    <property type="match status" value="1"/>
</dbReference>
<gene>
    <name evidence="15" type="primary">SVOP</name>
    <name evidence="15" type="ORF">AK812_SmicGene36355</name>
</gene>
<evidence type="ECO:0000259" key="12">
    <source>
        <dbReference type="PROSITE" id="PS50011"/>
    </source>
</evidence>
<dbReference type="InterPro" id="IPR018247">
    <property type="entry name" value="EF_Hand_1_Ca_BS"/>
</dbReference>
<evidence type="ECO:0000256" key="2">
    <source>
        <dbReference type="ARBA" id="ARBA00022448"/>
    </source>
</evidence>
<dbReference type="InterPro" id="IPR000719">
    <property type="entry name" value="Prot_kinase_dom"/>
</dbReference>
<keyword evidence="16" id="KW-1185">Reference proteome</keyword>
<feature type="transmembrane region" description="Helical" evidence="11">
    <location>
        <begin position="1051"/>
        <end position="1071"/>
    </location>
</feature>
<evidence type="ECO:0000256" key="10">
    <source>
        <dbReference type="PROSITE-ProRule" id="PRU10141"/>
    </source>
</evidence>
<dbReference type="InterPro" id="IPR002048">
    <property type="entry name" value="EF_hand_dom"/>
</dbReference>
<keyword evidence="5" id="KW-0106">Calcium</keyword>
<evidence type="ECO:0000256" key="3">
    <source>
        <dbReference type="ARBA" id="ARBA00022692"/>
    </source>
</evidence>
<evidence type="ECO:0000256" key="8">
    <source>
        <dbReference type="ARBA" id="ARBA00023136"/>
    </source>
</evidence>
<feature type="domain" description="EF-hand" evidence="13">
    <location>
        <begin position="455"/>
        <end position="490"/>
    </location>
</feature>
<dbReference type="OrthoDB" id="5296287at2759"/>
<evidence type="ECO:0000256" key="5">
    <source>
        <dbReference type="ARBA" id="ARBA00022837"/>
    </source>
</evidence>
<proteinExistence type="inferred from homology"/>
<feature type="transmembrane region" description="Helical" evidence="11">
    <location>
        <begin position="753"/>
        <end position="773"/>
    </location>
</feature>
<dbReference type="Gene3D" id="3.30.200.20">
    <property type="entry name" value="Phosphorylase Kinase, domain 1"/>
    <property type="match status" value="1"/>
</dbReference>
<comment type="subcellular location">
    <subcellularLocation>
        <location evidence="1">Membrane</location>
        <topology evidence="1">Multi-pass membrane protein</topology>
    </subcellularLocation>
</comment>
<feature type="transmembrane region" description="Helical" evidence="11">
    <location>
        <begin position="1015"/>
        <end position="1039"/>
    </location>
</feature>
<dbReference type="PROSITE" id="PS00217">
    <property type="entry name" value="SUGAR_TRANSPORT_2"/>
    <property type="match status" value="1"/>
</dbReference>
<feature type="domain" description="Protein kinase" evidence="12">
    <location>
        <begin position="63"/>
        <end position="332"/>
    </location>
</feature>
<sequence length="1510" mass="167266">MPTTRLELLKGGIPVDFCEGLSGQLEPWRAENWGRARRRAPNPPAALIRYHEVGGRRLEDDYELQDEILGSGMSGSIQLVTSGLALQCDDVERREAGELARKVDGRKHALKTFDKNGLTEGRYRHLKKECEVFLTVDHPNIAQLSDVYEWEDGIALIMATSQMLQAVNYLHAHSIVHRDLKLQNFLYESAEKDALLKLIDFGLCETLEDADMKMKASVGTLEFCSPDVISGKADKLKSAENGNASMEQGLHRSSCFLRVGLHGAPQEVQTTDIVLWFKGNGKDIERGLVKWDRLHTVSEHARDFVQKLLVVNPAQRMTVAWYSSKSKMQRLLLPHADLELSFLRGQLLAQELAPEEVSEMRWDLAALAEGMEGRRLREGPAKDARGTIRLCDLKEDDAYAHAGASWKFAISAPGRETAPFLVSPPADEAEQIFSVLDANGDEDFLAATASVRWQLRREVLRKIFNRFDRDRSGTISMHEVQLVLKESLEVRPHPVATVLQAFVNLFEKKDVLPPEQLLPPEQNVPATEIESTKKRYRFSLQNPSLKTDKPASASRSLLDVPSQQRSRRLMACLVQERMSCVVRRWWLSQSWARPCCFHAFRGKRRRVGLKNGVLPSILSDGQCELSFDLFDTADFFTMAKAGPGPRTISAVIEDIGYGQSQLFTSFIVNGAWLADGAELLVLSSISTTLSAEWDLTAIQRGWLLSVVYLGVLVGNILSGILGDTLGRRHAVLVCDVAPSQHASSFWMLLPLRFFVGVGFGTGQPSAVAILMEISPVHSRALNQGLAQTAFAMGELYCCFVMWLDDPSLQQLNWRRMLMANAIPAFIFWLIAWALLRESPAFSAATGKREEALDTLDTMRKRNGRPDVDIDFESVQETSGTASVSVWKQLPKIISLSTAVLCLVCFSYNLTIYGAFTAFPQLLPQLLKETRESPVLELTRGAFAEIPGDLFGLLAGLALPRKWVLYGYFAGLGISSLLFCSSSESFIRLGYYGSKAFPQVGSVSIYVLAAESYPTVVRACGTATVLSFGRIGAFIAPVFYEFLLSTSGTHEAFFYMSAGLMLVCFVLTASLVPETFRGVLVYTDPTLQETVPIAANVKTTHGTSVEPRNVCGHVSPQDLEQLGLPNVTAVNWGQGHGPYALPPERLVLCACGNAFLWLQGDATPHPLNQTLVSTLFSSLPHMWPQRREQHGSFIWILDQSYNLIIAPTMQELPGSGLREVKHGDLCPGKTFFGENAASGPYRGVARLGGEFNLAGNGNGSEWIMHAKSGYTAYRVATETAAEYYHVHQEAGRNDSDIARNFQRCVPRQIFRAKEPLMRLFCFLRAKMSVDAALGEIRRCDIRSAVSGGLPDLKRCRLRPSNSSGCLAQKADSACATVVHLIDWYAPGQDRCNMTIEEFGARLQKVGEDVFRHGLSDPSGPRPPSDVLEVKKRIKGLRKHSCLFAPEFTTQLGCNVHGCFGEGFTRKLKAVEQLLPDDPPAASRDNRFKVSEGVSAFEQQPTMLQVEVVISV</sequence>
<dbReference type="GO" id="GO:0005524">
    <property type="term" value="F:ATP binding"/>
    <property type="evidence" value="ECO:0007669"/>
    <property type="project" value="UniProtKB-UniRule"/>
</dbReference>
<dbReference type="InterPro" id="IPR008271">
    <property type="entry name" value="Ser/Thr_kinase_AS"/>
</dbReference>
<dbReference type="InterPro" id="IPR005828">
    <property type="entry name" value="MFS_sugar_transport-like"/>
</dbReference>
<reference evidence="15 16" key="1">
    <citation type="submission" date="2016-02" db="EMBL/GenBank/DDBJ databases">
        <title>Genome analysis of coral dinoflagellate symbionts highlights evolutionary adaptations to a symbiotic lifestyle.</title>
        <authorList>
            <person name="Aranda M."/>
            <person name="Li Y."/>
            <person name="Liew Y.J."/>
            <person name="Baumgarten S."/>
            <person name="Simakov O."/>
            <person name="Wilson M."/>
            <person name="Piel J."/>
            <person name="Ashoor H."/>
            <person name="Bougouffa S."/>
            <person name="Bajic V.B."/>
            <person name="Ryu T."/>
            <person name="Ravasi T."/>
            <person name="Bayer T."/>
            <person name="Micklem G."/>
            <person name="Kim H."/>
            <person name="Bhak J."/>
            <person name="Lajeunesse T.C."/>
            <person name="Voolstra C.R."/>
        </authorList>
    </citation>
    <scope>NUCLEOTIDE SEQUENCE [LARGE SCALE GENOMIC DNA]</scope>
    <source>
        <strain evidence="15 16">CCMP2467</strain>
    </source>
</reference>
<feature type="domain" description="Major facilitator superfamily (MFS) profile" evidence="14">
    <location>
        <begin position="664"/>
        <end position="1075"/>
    </location>
</feature>
<keyword evidence="2" id="KW-0813">Transport</keyword>
<feature type="transmembrane region" description="Helical" evidence="11">
    <location>
        <begin position="815"/>
        <end position="835"/>
    </location>
</feature>
<dbReference type="Pfam" id="PF13405">
    <property type="entry name" value="EF-hand_6"/>
    <property type="match status" value="1"/>
</dbReference>
<comment type="similarity">
    <text evidence="9">Belongs to the protein kinase superfamily. Ser/Thr protein kinase family. CDPK subfamily.</text>
</comment>
<dbReference type="Gene3D" id="1.10.238.10">
    <property type="entry name" value="EF-hand"/>
    <property type="match status" value="1"/>
</dbReference>
<dbReference type="GO" id="GO:0016020">
    <property type="term" value="C:membrane"/>
    <property type="evidence" value="ECO:0007669"/>
    <property type="project" value="UniProtKB-SubCell"/>
</dbReference>
<feature type="transmembrane region" description="Helical" evidence="11">
    <location>
        <begin position="701"/>
        <end position="721"/>
    </location>
</feature>
<dbReference type="PROSITE" id="PS50011">
    <property type="entry name" value="PROTEIN_KINASE_DOM"/>
    <property type="match status" value="1"/>
</dbReference>
<dbReference type="PROSITE" id="PS00018">
    <property type="entry name" value="EF_HAND_1"/>
    <property type="match status" value="1"/>
</dbReference>
<dbReference type="Gene3D" id="1.10.510.10">
    <property type="entry name" value="Transferase(Phosphotransferase) domain 1"/>
    <property type="match status" value="1"/>
</dbReference>
<comment type="caution">
    <text evidence="15">The sequence shown here is derived from an EMBL/GenBank/DDBJ whole genome shotgun (WGS) entry which is preliminary data.</text>
</comment>
<keyword evidence="7 11" id="KW-1133">Transmembrane helix</keyword>
<evidence type="ECO:0000256" key="6">
    <source>
        <dbReference type="ARBA" id="ARBA00022840"/>
    </source>
</evidence>
<dbReference type="PROSITE" id="PS50222">
    <property type="entry name" value="EF_HAND_2"/>
    <property type="match status" value="1"/>
</dbReference>
<dbReference type="GO" id="GO:0004672">
    <property type="term" value="F:protein kinase activity"/>
    <property type="evidence" value="ECO:0007669"/>
    <property type="project" value="InterPro"/>
</dbReference>
<feature type="transmembrane region" description="Helical" evidence="11">
    <location>
        <begin position="892"/>
        <end position="915"/>
    </location>
</feature>
<dbReference type="SUPFAM" id="SSF56112">
    <property type="entry name" value="Protein kinase-like (PK-like)"/>
    <property type="match status" value="1"/>
</dbReference>
<evidence type="ECO:0000256" key="4">
    <source>
        <dbReference type="ARBA" id="ARBA00022741"/>
    </source>
</evidence>
<dbReference type="SUPFAM" id="SSF103473">
    <property type="entry name" value="MFS general substrate transporter"/>
    <property type="match status" value="1"/>
</dbReference>